<dbReference type="PANTHER" id="PTHR43280:SF28">
    <property type="entry name" value="HTH-TYPE TRANSCRIPTIONAL ACTIVATOR RHAS"/>
    <property type="match status" value="1"/>
</dbReference>
<dbReference type="PANTHER" id="PTHR43280">
    <property type="entry name" value="ARAC-FAMILY TRANSCRIPTIONAL REGULATOR"/>
    <property type="match status" value="1"/>
</dbReference>
<dbReference type="Gene3D" id="2.60.120.10">
    <property type="entry name" value="Jelly Rolls"/>
    <property type="match status" value="1"/>
</dbReference>
<evidence type="ECO:0000259" key="4">
    <source>
        <dbReference type="PROSITE" id="PS01124"/>
    </source>
</evidence>
<dbReference type="Pfam" id="PF02311">
    <property type="entry name" value="AraC_binding"/>
    <property type="match status" value="1"/>
</dbReference>
<evidence type="ECO:0000256" key="3">
    <source>
        <dbReference type="ARBA" id="ARBA00023163"/>
    </source>
</evidence>
<dbReference type="SUPFAM" id="SSF46689">
    <property type="entry name" value="Homeodomain-like"/>
    <property type="match status" value="2"/>
</dbReference>
<dbReference type="InterPro" id="IPR037923">
    <property type="entry name" value="HTH-like"/>
</dbReference>
<gene>
    <name evidence="5" type="ORF">LF65_05440</name>
</gene>
<dbReference type="KEGG" id="cbei:LF65_05440"/>
<dbReference type="Gene3D" id="1.10.10.60">
    <property type="entry name" value="Homeodomain-like"/>
    <property type="match status" value="2"/>
</dbReference>
<keyword evidence="1" id="KW-0805">Transcription regulation</keyword>
<dbReference type="InterPro" id="IPR003313">
    <property type="entry name" value="AraC-bd"/>
</dbReference>
<dbReference type="PROSITE" id="PS01124">
    <property type="entry name" value="HTH_ARAC_FAMILY_2"/>
    <property type="match status" value="1"/>
</dbReference>
<dbReference type="Proteomes" id="UP000031866">
    <property type="component" value="Chromosome"/>
</dbReference>
<dbReference type="GO" id="GO:0043565">
    <property type="term" value="F:sequence-specific DNA binding"/>
    <property type="evidence" value="ECO:0007669"/>
    <property type="project" value="InterPro"/>
</dbReference>
<dbReference type="InterPro" id="IPR018062">
    <property type="entry name" value="HTH_AraC-typ_CS"/>
</dbReference>
<accession>A0A0B5QUP8</accession>
<dbReference type="SUPFAM" id="SSF51215">
    <property type="entry name" value="Regulatory protein AraC"/>
    <property type="match status" value="1"/>
</dbReference>
<protein>
    <recommendedName>
        <fullName evidence="4">HTH araC/xylS-type domain-containing protein</fullName>
    </recommendedName>
</protein>
<dbReference type="STRING" id="1520.LF65_05440"/>
<dbReference type="RefSeq" id="WP_041900425.1">
    <property type="nucleotide sequence ID" value="NZ_CP010086.2"/>
</dbReference>
<name>A0A0B5QUP8_CLOBE</name>
<dbReference type="SMART" id="SM00342">
    <property type="entry name" value="HTH_ARAC"/>
    <property type="match status" value="1"/>
</dbReference>
<evidence type="ECO:0000256" key="2">
    <source>
        <dbReference type="ARBA" id="ARBA00023125"/>
    </source>
</evidence>
<evidence type="ECO:0000313" key="5">
    <source>
        <dbReference type="EMBL" id="AJH01957.1"/>
    </source>
</evidence>
<dbReference type="Pfam" id="PF12833">
    <property type="entry name" value="HTH_18"/>
    <property type="match status" value="1"/>
</dbReference>
<dbReference type="InterPro" id="IPR014710">
    <property type="entry name" value="RmlC-like_jellyroll"/>
</dbReference>
<reference evidence="6" key="1">
    <citation type="submission" date="2014-12" db="EMBL/GenBank/DDBJ databases">
        <title>Genome sequence of Clostridium beijerinckii strain 59B.</title>
        <authorList>
            <person name="Little G.T."/>
            <person name="Minton N.P."/>
        </authorList>
    </citation>
    <scope>NUCLEOTIDE SEQUENCE [LARGE SCALE GENOMIC DNA]</scope>
    <source>
        <strain evidence="6">59B</strain>
    </source>
</reference>
<keyword evidence="2" id="KW-0238">DNA-binding</keyword>
<proteinExistence type="predicted"/>
<dbReference type="InterPro" id="IPR009057">
    <property type="entry name" value="Homeodomain-like_sf"/>
</dbReference>
<dbReference type="InterPro" id="IPR018060">
    <property type="entry name" value="HTH_AraC"/>
</dbReference>
<evidence type="ECO:0000313" key="6">
    <source>
        <dbReference type="Proteomes" id="UP000031866"/>
    </source>
</evidence>
<dbReference type="EMBL" id="CP010086">
    <property type="protein sequence ID" value="AJH01957.1"/>
    <property type="molecule type" value="Genomic_DNA"/>
</dbReference>
<evidence type="ECO:0000256" key="1">
    <source>
        <dbReference type="ARBA" id="ARBA00023015"/>
    </source>
</evidence>
<keyword evidence="3" id="KW-0804">Transcription</keyword>
<feature type="domain" description="HTH araC/xylS-type" evidence="4">
    <location>
        <begin position="190"/>
        <end position="288"/>
    </location>
</feature>
<dbReference type="GO" id="GO:0003700">
    <property type="term" value="F:DNA-binding transcription factor activity"/>
    <property type="evidence" value="ECO:0007669"/>
    <property type="project" value="InterPro"/>
</dbReference>
<organism evidence="5 6">
    <name type="scientific">Clostridium beijerinckii</name>
    <name type="common">Clostridium MP</name>
    <dbReference type="NCBI Taxonomy" id="1520"/>
    <lineage>
        <taxon>Bacteria</taxon>
        <taxon>Bacillati</taxon>
        <taxon>Bacillota</taxon>
        <taxon>Clostridia</taxon>
        <taxon>Eubacteriales</taxon>
        <taxon>Clostridiaceae</taxon>
        <taxon>Clostridium</taxon>
    </lineage>
</organism>
<sequence>MKDIHLKEKSVHGESSFHLHIYHHIADKHYYVSHHWHDEIEIIYIEKGDLEITIDNHVTKGKEGDFIFINPQSLHSISSVANHTSIHYALVFSLSILSYEIYDICQDHYIRPLINGDLKFPALLDFKNSSRIKDEILYLISSYKNRKYGWQLSLKASLLKIISLFVEEDKLVNELKYLDIKKQYKIDIIKKLLNYIHSNYQNKIYVDDLSKIANMNKEYLSRFFKSFIGKTPIEYLNNYRIERACVLIKNTDSSILDISMNVGFDNFSYFIKQFKKRKKCTPLQYRKK</sequence>
<dbReference type="AlphaFoldDB" id="A0A0B5QUP8"/>
<dbReference type="OrthoDB" id="9791615at2"/>
<dbReference type="PROSITE" id="PS00041">
    <property type="entry name" value="HTH_ARAC_FAMILY_1"/>
    <property type="match status" value="1"/>
</dbReference>